<evidence type="ECO:0000256" key="7">
    <source>
        <dbReference type="ARBA" id="ARBA00022980"/>
    </source>
</evidence>
<dbReference type="InterPro" id="IPR023442">
    <property type="entry name" value="Ribosomal_eL24_CS"/>
</dbReference>
<dbReference type="HAMAP" id="MF_00773">
    <property type="entry name" value="Ribosomal_eL24"/>
    <property type="match status" value="1"/>
</dbReference>
<dbReference type="GO" id="GO:0006412">
    <property type="term" value="P:translation"/>
    <property type="evidence" value="ECO:0007669"/>
    <property type="project" value="UniProtKB-UniRule"/>
</dbReference>
<dbReference type="GO" id="GO:0003735">
    <property type="term" value="F:structural constituent of ribosome"/>
    <property type="evidence" value="ECO:0007669"/>
    <property type="project" value="InterPro"/>
</dbReference>
<name>A0A133UUZ0_9EURY</name>
<dbReference type="InterPro" id="IPR055345">
    <property type="entry name" value="Ribosomal_eL24-rel_arc"/>
</dbReference>
<feature type="binding site" evidence="9">
    <location>
        <position position="37"/>
    </location>
    <ligand>
        <name>Zn(2+)</name>
        <dbReference type="ChEBI" id="CHEBI:29105"/>
    </ligand>
</feature>
<dbReference type="GO" id="GO:0008270">
    <property type="term" value="F:zinc ion binding"/>
    <property type="evidence" value="ECO:0007669"/>
    <property type="project" value="UniProtKB-UniRule"/>
</dbReference>
<evidence type="ECO:0000256" key="8">
    <source>
        <dbReference type="ARBA" id="ARBA00023274"/>
    </source>
</evidence>
<feature type="zinc finger region" description="C4-type" evidence="9">
    <location>
        <begin position="7"/>
        <end position="37"/>
    </location>
</feature>
<dbReference type="AlphaFoldDB" id="A0A133UUZ0"/>
<dbReference type="PANTHER" id="PTHR10792">
    <property type="entry name" value="60S RIBOSOMAL PROTEIN L24"/>
    <property type="match status" value="1"/>
</dbReference>
<dbReference type="CDD" id="cd00472">
    <property type="entry name" value="Ribosomal_L24e_L24"/>
    <property type="match status" value="1"/>
</dbReference>
<protein>
    <recommendedName>
        <fullName evidence="9">Large ribosomal subunit protein eL24</fullName>
    </recommendedName>
</protein>
<reference evidence="11 12" key="1">
    <citation type="journal article" date="2016" name="Sci. Rep.">
        <title>Metabolic traits of an uncultured archaeal lineage -MSBL1- from brine pools of the Red Sea.</title>
        <authorList>
            <person name="Mwirichia R."/>
            <person name="Alam I."/>
            <person name="Rashid M."/>
            <person name="Vinu M."/>
            <person name="Ba-Alawi W."/>
            <person name="Anthony Kamau A."/>
            <person name="Kamanda Ngugi D."/>
            <person name="Goker M."/>
            <person name="Klenk H.P."/>
            <person name="Bajic V."/>
            <person name="Stingl U."/>
        </authorList>
    </citation>
    <scope>NUCLEOTIDE SEQUENCE [LARGE SCALE GENOMIC DNA]</scope>
    <source>
        <strain evidence="11">SCGC-AAA259I09</strain>
    </source>
</reference>
<dbReference type="EMBL" id="LHXR01000011">
    <property type="protein sequence ID" value="KXA98025.1"/>
    <property type="molecule type" value="Genomic_DNA"/>
</dbReference>
<evidence type="ECO:0000256" key="6">
    <source>
        <dbReference type="ARBA" id="ARBA00022884"/>
    </source>
</evidence>
<dbReference type="InterPro" id="IPR011017">
    <property type="entry name" value="TRASH_dom"/>
</dbReference>
<keyword evidence="8 9" id="KW-0687">Ribonucleoprotein</keyword>
<feature type="binding site" evidence="9">
    <location>
        <position position="33"/>
    </location>
    <ligand>
        <name>Zn(2+)</name>
        <dbReference type="ChEBI" id="CHEBI:29105"/>
    </ligand>
</feature>
<dbReference type="SUPFAM" id="SSF57716">
    <property type="entry name" value="Glucocorticoid receptor-like (DNA-binding domain)"/>
    <property type="match status" value="1"/>
</dbReference>
<dbReference type="NCBIfam" id="NF034186">
    <property type="entry name" value="PRK14891.1-1"/>
    <property type="match status" value="1"/>
</dbReference>
<keyword evidence="6 9" id="KW-0694">RNA-binding</keyword>
<feature type="domain" description="TRASH" evidence="10">
    <location>
        <begin position="7"/>
        <end position="45"/>
    </location>
</feature>
<evidence type="ECO:0000256" key="4">
    <source>
        <dbReference type="ARBA" id="ARBA00022771"/>
    </source>
</evidence>
<dbReference type="SMART" id="SM00746">
    <property type="entry name" value="TRASH"/>
    <property type="match status" value="1"/>
</dbReference>
<evidence type="ECO:0000259" key="10">
    <source>
        <dbReference type="SMART" id="SM00746"/>
    </source>
</evidence>
<evidence type="ECO:0000313" key="12">
    <source>
        <dbReference type="Proteomes" id="UP000070463"/>
    </source>
</evidence>
<dbReference type="GO" id="GO:0005840">
    <property type="term" value="C:ribosome"/>
    <property type="evidence" value="ECO:0007669"/>
    <property type="project" value="UniProtKB-KW"/>
</dbReference>
<dbReference type="InterPro" id="IPR056366">
    <property type="entry name" value="Ribosomal_eL24"/>
</dbReference>
<keyword evidence="4 9" id="KW-0863">Zinc-finger</keyword>
<comment type="subunit">
    <text evidence="9">Part of the 50S ribosomal subunit. Forms a cluster with proteins L3 and L14.</text>
</comment>
<keyword evidence="2 9" id="KW-0479">Metal-binding</keyword>
<dbReference type="GO" id="GO:0019843">
    <property type="term" value="F:rRNA binding"/>
    <property type="evidence" value="ECO:0007669"/>
    <property type="project" value="UniProtKB-UniRule"/>
</dbReference>
<dbReference type="PANTHER" id="PTHR10792:SF1">
    <property type="entry name" value="RIBOSOMAL PROTEIN L24"/>
    <property type="match status" value="1"/>
</dbReference>
<dbReference type="PROSITE" id="PS01073">
    <property type="entry name" value="RIBOSOMAL_L24E"/>
    <property type="match status" value="1"/>
</dbReference>
<sequence>MPVSKTCSFCGEKIIPGKGKMFVRKDGTILYFCSSKCEKNMLKLKRKPENLEWTQKSE</sequence>
<gene>
    <name evidence="9" type="primary">rpl24e</name>
    <name evidence="11" type="ORF">AKJ37_01575</name>
</gene>
<evidence type="ECO:0000313" key="11">
    <source>
        <dbReference type="EMBL" id="KXA98025.1"/>
    </source>
</evidence>
<dbReference type="Proteomes" id="UP000070463">
    <property type="component" value="Unassembled WGS sequence"/>
</dbReference>
<comment type="function">
    <text evidence="9">Binds to the 23S rRNA.</text>
</comment>
<evidence type="ECO:0000256" key="1">
    <source>
        <dbReference type="ARBA" id="ARBA00005647"/>
    </source>
</evidence>
<keyword evidence="5 9" id="KW-0862">Zinc</keyword>
<dbReference type="PATRIC" id="fig|1698267.3.peg.107"/>
<comment type="caution">
    <text evidence="11">The sequence shown here is derived from an EMBL/GenBank/DDBJ whole genome shotgun (WGS) entry which is preliminary data.</text>
</comment>
<feature type="binding site" evidence="9">
    <location>
        <position position="10"/>
    </location>
    <ligand>
        <name>Zn(2+)</name>
        <dbReference type="ChEBI" id="CHEBI:29105"/>
    </ligand>
</feature>
<dbReference type="InterPro" id="IPR000988">
    <property type="entry name" value="Ribosomal_eL24-rel_N"/>
</dbReference>
<dbReference type="InterPro" id="IPR038630">
    <property type="entry name" value="L24e/L24_sf"/>
</dbReference>
<evidence type="ECO:0000256" key="9">
    <source>
        <dbReference type="HAMAP-Rule" id="MF_00773"/>
    </source>
</evidence>
<comment type="similarity">
    <text evidence="1 9">Belongs to the eukaryotic ribosomal protein eL24 family.</text>
</comment>
<proteinExistence type="inferred from homology"/>
<keyword evidence="12" id="KW-1185">Reference proteome</keyword>
<keyword evidence="7 9" id="KW-0689">Ribosomal protein</keyword>
<dbReference type="GO" id="GO:1990904">
    <property type="term" value="C:ribonucleoprotein complex"/>
    <property type="evidence" value="ECO:0007669"/>
    <property type="project" value="UniProtKB-KW"/>
</dbReference>
<comment type="cofactor">
    <cofactor evidence="9">
        <name>Zn(2+)</name>
        <dbReference type="ChEBI" id="CHEBI:29105"/>
    </cofactor>
    <text evidence="9">Binds 1 zinc ion per subunit.</text>
</comment>
<evidence type="ECO:0000256" key="2">
    <source>
        <dbReference type="ARBA" id="ARBA00022723"/>
    </source>
</evidence>
<dbReference type="Gene3D" id="2.30.170.20">
    <property type="entry name" value="Ribosomal protein L24e"/>
    <property type="match status" value="1"/>
</dbReference>
<evidence type="ECO:0000256" key="3">
    <source>
        <dbReference type="ARBA" id="ARBA00022730"/>
    </source>
</evidence>
<accession>A0A133UUZ0</accession>
<organism evidence="11 12">
    <name type="scientific">candidate division MSBL1 archaeon SCGC-AAA259I09</name>
    <dbReference type="NCBI Taxonomy" id="1698267"/>
    <lineage>
        <taxon>Archaea</taxon>
        <taxon>Methanobacteriati</taxon>
        <taxon>Methanobacteriota</taxon>
        <taxon>candidate division MSBL1</taxon>
    </lineage>
</organism>
<keyword evidence="3 9" id="KW-0699">rRNA-binding</keyword>
<dbReference type="Pfam" id="PF01246">
    <property type="entry name" value="Ribosomal_L24e"/>
    <property type="match status" value="1"/>
</dbReference>
<evidence type="ECO:0000256" key="5">
    <source>
        <dbReference type="ARBA" id="ARBA00022833"/>
    </source>
</evidence>
<feature type="binding site" evidence="9">
    <location>
        <position position="7"/>
    </location>
    <ligand>
        <name>Zn(2+)</name>
        <dbReference type="ChEBI" id="CHEBI:29105"/>
    </ligand>
</feature>